<keyword evidence="1" id="KW-0732">Signal</keyword>
<reference evidence="2" key="1">
    <citation type="submission" date="2014-03" db="EMBL/GenBank/DDBJ databases">
        <title>The sialotranscriptome of Amblyomma triste, Amblyomma parvum and Amblyomma cajennense ticks, uncovered by 454-based RNA-seq.</title>
        <authorList>
            <person name="Garcia G.R."/>
            <person name="Gardinassi L.G."/>
            <person name="Ribeiro J.M."/>
            <person name="Anatriello E."/>
            <person name="Ferreira B.R."/>
            <person name="Moreira H.N."/>
            <person name="Mafra C."/>
            <person name="Olegario M.M."/>
            <person name="Szabo P.J."/>
            <person name="Miranda-Santos I.K."/>
            <person name="Maruyama S.R."/>
        </authorList>
    </citation>
    <scope>NUCLEOTIDE SEQUENCE</scope>
    <source>
        <strain evidence="2">Mato Grasso do Sul</strain>
        <tissue evidence="2">Salivary glands</tissue>
    </source>
</reference>
<dbReference type="AlphaFoldDB" id="A0A023G1D5"/>
<accession>A0A023G1D5</accession>
<name>A0A023G1D5_AMBTT</name>
<protein>
    <submittedName>
        <fullName evidence="2">Putative secreted protein</fullName>
    </submittedName>
</protein>
<proteinExistence type="evidence at transcript level"/>
<feature type="signal peptide" evidence="1">
    <location>
        <begin position="1"/>
        <end position="20"/>
    </location>
</feature>
<evidence type="ECO:0000256" key="1">
    <source>
        <dbReference type="SAM" id="SignalP"/>
    </source>
</evidence>
<evidence type="ECO:0000313" key="2">
    <source>
        <dbReference type="EMBL" id="JAC27996.1"/>
    </source>
</evidence>
<sequence length="170" mass="19247">MSVLAVASMIFALMYIGIDADEENPHLSPLGSLRKYQDPTHMLKYNGTVFLRQAPKGWGRDNAKCMKSNLLASGPGNVYNRTIEFYTLGMAASGPRYRYEYVVLNVSMRVMHKGEHTFIEAVEYSKGDTFPAKEKGTKKTKKTNLRQHKLHPEACKGQAYYTQMPSTQCR</sequence>
<organism evidence="2">
    <name type="scientific">Amblyomma triste</name>
    <name type="common">Neotropical tick</name>
    <dbReference type="NCBI Taxonomy" id="251400"/>
    <lineage>
        <taxon>Eukaryota</taxon>
        <taxon>Metazoa</taxon>
        <taxon>Ecdysozoa</taxon>
        <taxon>Arthropoda</taxon>
        <taxon>Chelicerata</taxon>
        <taxon>Arachnida</taxon>
        <taxon>Acari</taxon>
        <taxon>Parasitiformes</taxon>
        <taxon>Ixodida</taxon>
        <taxon>Ixodoidea</taxon>
        <taxon>Ixodidae</taxon>
        <taxon>Amblyomminae</taxon>
        <taxon>Amblyomma</taxon>
    </lineage>
</organism>
<feature type="chain" id="PRO_5001521501" evidence="1">
    <location>
        <begin position="21"/>
        <end position="170"/>
    </location>
</feature>
<dbReference type="EMBL" id="GBBM01007422">
    <property type="protein sequence ID" value="JAC27996.1"/>
    <property type="molecule type" value="mRNA"/>
</dbReference>